<accession>A0A644UER3</accession>
<dbReference type="AlphaFoldDB" id="A0A644UER3"/>
<dbReference type="GO" id="GO:0005975">
    <property type="term" value="P:carbohydrate metabolic process"/>
    <property type="evidence" value="ECO:0007669"/>
    <property type="project" value="InterPro"/>
</dbReference>
<dbReference type="InterPro" id="IPR045235">
    <property type="entry name" value="PuuE_HpPgdA-like"/>
</dbReference>
<dbReference type="PROSITE" id="PS51677">
    <property type="entry name" value="NODB"/>
    <property type="match status" value="1"/>
</dbReference>
<reference evidence="2" key="1">
    <citation type="submission" date="2019-08" db="EMBL/GenBank/DDBJ databases">
        <authorList>
            <person name="Kucharzyk K."/>
            <person name="Murdoch R.W."/>
            <person name="Higgins S."/>
            <person name="Loffler F."/>
        </authorList>
    </citation>
    <scope>NUCLEOTIDE SEQUENCE</scope>
</reference>
<dbReference type="Gene3D" id="3.20.20.370">
    <property type="entry name" value="Glycoside hydrolase/deacetylase"/>
    <property type="match status" value="1"/>
</dbReference>
<comment type="caution">
    <text evidence="2">The sequence shown here is derived from an EMBL/GenBank/DDBJ whole genome shotgun (WGS) entry which is preliminary data.</text>
</comment>
<dbReference type="Pfam" id="PF01522">
    <property type="entry name" value="Polysacc_deac_1"/>
    <property type="match status" value="1"/>
</dbReference>
<dbReference type="CDD" id="cd10941">
    <property type="entry name" value="CE4_PuuE_HpPgdA_like_2"/>
    <property type="match status" value="1"/>
</dbReference>
<dbReference type="PANTHER" id="PTHR47561">
    <property type="entry name" value="POLYSACCHARIDE DEACETYLASE FAMILY PROTEIN (AFU_ORTHOLOGUE AFUA_6G05030)"/>
    <property type="match status" value="1"/>
</dbReference>
<organism evidence="2">
    <name type="scientific">bioreactor metagenome</name>
    <dbReference type="NCBI Taxonomy" id="1076179"/>
    <lineage>
        <taxon>unclassified sequences</taxon>
        <taxon>metagenomes</taxon>
        <taxon>ecological metagenomes</taxon>
    </lineage>
</organism>
<dbReference type="Pfam" id="PF11959">
    <property type="entry name" value="DUF3473"/>
    <property type="match status" value="1"/>
</dbReference>
<dbReference type="InterPro" id="IPR011330">
    <property type="entry name" value="Glyco_hydro/deAcase_b/a-brl"/>
</dbReference>
<dbReference type="PANTHER" id="PTHR47561:SF1">
    <property type="entry name" value="POLYSACCHARIDE DEACETYLASE FAMILY PROTEIN (AFU_ORTHOLOGUE AFUA_6G05030)"/>
    <property type="match status" value="1"/>
</dbReference>
<evidence type="ECO:0000313" key="2">
    <source>
        <dbReference type="EMBL" id="MPL77473.1"/>
    </source>
</evidence>
<evidence type="ECO:0000259" key="1">
    <source>
        <dbReference type="PROSITE" id="PS51677"/>
    </source>
</evidence>
<gene>
    <name evidence="2" type="ORF">SDC9_23329</name>
</gene>
<name>A0A644UER3_9ZZZZ</name>
<dbReference type="InterPro" id="IPR002509">
    <property type="entry name" value="NODB_dom"/>
</dbReference>
<sequence length="277" mass="32369">MNILTIDVEEWFQFFEDLDSGERYKNYEVRIYENVYRILGLLEENNIKATFFVVGWIAKRYPDIVKRIAKDYEIGSHSMTHKLVRSLNKDEFYNEVYSSVSLIEDLTSKKVSAFRAPGFSIGKNELWAFEVLSDLGIGIDSSFLPYNFGVNTLRTSPCIIEYNGIKIKEFPINYKKFLSNGIIYSGGGYFRFFPYRLLKSWVKDSDYFLAYIHPRDLDSKQPLIKGLSPIQFFRSYYGLKSSEAKFQNLIKDYDFIGLGCADKQIDWDKVEIIRLNS</sequence>
<dbReference type="GO" id="GO:0016810">
    <property type="term" value="F:hydrolase activity, acting on carbon-nitrogen (but not peptide) bonds"/>
    <property type="evidence" value="ECO:0007669"/>
    <property type="project" value="InterPro"/>
</dbReference>
<protein>
    <recommendedName>
        <fullName evidence="1">NodB homology domain-containing protein</fullName>
    </recommendedName>
</protein>
<dbReference type="InterPro" id="IPR022560">
    <property type="entry name" value="DUF3473"/>
</dbReference>
<dbReference type="SUPFAM" id="SSF88713">
    <property type="entry name" value="Glycoside hydrolase/deacetylase"/>
    <property type="match status" value="1"/>
</dbReference>
<proteinExistence type="predicted"/>
<feature type="domain" description="NodB homology" evidence="1">
    <location>
        <begin position="9"/>
        <end position="261"/>
    </location>
</feature>
<dbReference type="EMBL" id="VSSQ01000107">
    <property type="protein sequence ID" value="MPL77473.1"/>
    <property type="molecule type" value="Genomic_DNA"/>
</dbReference>